<dbReference type="NCBIfam" id="TIGR01051">
    <property type="entry name" value="topA_bact"/>
    <property type="match status" value="1"/>
</dbReference>
<dbReference type="SUPFAM" id="SSF56712">
    <property type="entry name" value="Prokaryotic type I DNA topoisomerase"/>
    <property type="match status" value="1"/>
</dbReference>
<dbReference type="Proteomes" id="UP000617555">
    <property type="component" value="Unassembled WGS sequence"/>
</dbReference>
<evidence type="ECO:0000256" key="5">
    <source>
        <dbReference type="ARBA" id="ARBA00023029"/>
    </source>
</evidence>
<evidence type="ECO:0000256" key="7">
    <source>
        <dbReference type="ARBA" id="ARBA00023235"/>
    </source>
</evidence>
<dbReference type="PANTHER" id="PTHR42785:SF1">
    <property type="entry name" value="DNA TOPOISOMERASE"/>
    <property type="match status" value="1"/>
</dbReference>
<keyword evidence="6 8" id="KW-0238">DNA-binding</keyword>
<keyword evidence="3" id="KW-0479">Metal-binding</keyword>
<keyword evidence="7 8" id="KW-0413">Isomerase</keyword>
<dbReference type="InterPro" id="IPR013826">
    <property type="entry name" value="Topo_IA_cen_sub3"/>
</dbReference>
<feature type="site" description="Interaction with DNA" evidence="8">
    <location>
        <position position="491"/>
    </location>
</feature>
<dbReference type="InterPro" id="IPR000380">
    <property type="entry name" value="Topo_IA"/>
</dbReference>
<name>A0ABQ1IYC1_9GAMM</name>
<dbReference type="Gene3D" id="3.40.50.140">
    <property type="match status" value="1"/>
</dbReference>
<evidence type="ECO:0000256" key="3">
    <source>
        <dbReference type="ARBA" id="ARBA00022723"/>
    </source>
</evidence>
<comment type="caution">
    <text evidence="11">The sequence shown here is derived from an EMBL/GenBank/DDBJ whole genome shotgun (WGS) entry which is preliminary data.</text>
</comment>
<evidence type="ECO:0000256" key="2">
    <source>
        <dbReference type="ARBA" id="ARBA00009446"/>
    </source>
</evidence>
<dbReference type="EMBL" id="BMII01000008">
    <property type="protein sequence ID" value="GGB52717.1"/>
    <property type="molecule type" value="Genomic_DNA"/>
</dbReference>
<feature type="site" description="Interaction with DNA" evidence="8">
    <location>
        <position position="140"/>
    </location>
</feature>
<organism evidence="11 12">
    <name type="scientific">Shewanella inventionis</name>
    <dbReference type="NCBI Taxonomy" id="1738770"/>
    <lineage>
        <taxon>Bacteria</taxon>
        <taxon>Pseudomonadati</taxon>
        <taxon>Pseudomonadota</taxon>
        <taxon>Gammaproteobacteria</taxon>
        <taxon>Alteromonadales</taxon>
        <taxon>Shewanellaceae</taxon>
        <taxon>Shewanella</taxon>
    </lineage>
</organism>
<evidence type="ECO:0000313" key="11">
    <source>
        <dbReference type="EMBL" id="GGB52717.1"/>
    </source>
</evidence>
<keyword evidence="12" id="KW-1185">Reference proteome</keyword>
<dbReference type="SMART" id="SM00436">
    <property type="entry name" value="TOP1Bc"/>
    <property type="match status" value="1"/>
</dbReference>
<evidence type="ECO:0000256" key="4">
    <source>
        <dbReference type="ARBA" id="ARBA00022842"/>
    </source>
</evidence>
<protein>
    <recommendedName>
        <fullName evidence="8">DNA topoisomerase 1</fullName>
        <ecNumber evidence="8">5.6.2.1</ecNumber>
    </recommendedName>
    <alternativeName>
        <fullName evidence="8">DNA topoisomerase I</fullName>
    </alternativeName>
</protein>
<dbReference type="PROSITE" id="PS50880">
    <property type="entry name" value="TOPRIM"/>
    <property type="match status" value="1"/>
</dbReference>
<dbReference type="CDD" id="cd03363">
    <property type="entry name" value="TOPRIM_TopoIA_TopoI"/>
    <property type="match status" value="1"/>
</dbReference>
<dbReference type="InterPro" id="IPR013497">
    <property type="entry name" value="Topo_IA_cen"/>
</dbReference>
<dbReference type="CDD" id="cd00186">
    <property type="entry name" value="TOP1Ac"/>
    <property type="match status" value="1"/>
</dbReference>
<feature type="domain" description="Topo IA-type catalytic" evidence="10">
    <location>
        <begin position="126"/>
        <end position="559"/>
    </location>
</feature>
<evidence type="ECO:0000256" key="1">
    <source>
        <dbReference type="ARBA" id="ARBA00000213"/>
    </source>
</evidence>
<dbReference type="Gene3D" id="1.10.290.10">
    <property type="entry name" value="Topoisomerase I, domain 4"/>
    <property type="match status" value="1"/>
</dbReference>
<dbReference type="InterPro" id="IPR003601">
    <property type="entry name" value="Topo_IA_2"/>
</dbReference>
<dbReference type="RefSeq" id="WP_188737905.1">
    <property type="nucleotide sequence ID" value="NZ_BMII01000008.1"/>
</dbReference>
<dbReference type="InterPro" id="IPR023405">
    <property type="entry name" value="Topo_IA_core_domain"/>
</dbReference>
<feature type="domain" description="Toprim" evidence="9">
    <location>
        <begin position="2"/>
        <end position="112"/>
    </location>
</feature>
<keyword evidence="4" id="KW-0460">Magnesium</keyword>
<evidence type="ECO:0000259" key="10">
    <source>
        <dbReference type="PROSITE" id="PS52039"/>
    </source>
</evidence>
<dbReference type="SMART" id="SM00437">
    <property type="entry name" value="TOP1Ac"/>
    <property type="match status" value="1"/>
</dbReference>
<evidence type="ECO:0000256" key="6">
    <source>
        <dbReference type="ARBA" id="ARBA00023125"/>
    </source>
</evidence>
<reference evidence="12" key="1">
    <citation type="journal article" date="2019" name="Int. J. Syst. Evol. Microbiol.">
        <title>The Global Catalogue of Microorganisms (GCM) 10K type strain sequencing project: providing services to taxonomists for standard genome sequencing and annotation.</title>
        <authorList>
            <consortium name="The Broad Institute Genomics Platform"/>
            <consortium name="The Broad Institute Genome Sequencing Center for Infectious Disease"/>
            <person name="Wu L."/>
            <person name="Ma J."/>
        </authorList>
    </citation>
    <scope>NUCLEOTIDE SEQUENCE [LARGE SCALE GENOMIC DNA]</scope>
    <source>
        <strain evidence="12">CGMCC 1.15339</strain>
    </source>
</reference>
<evidence type="ECO:0000259" key="9">
    <source>
        <dbReference type="PROSITE" id="PS50880"/>
    </source>
</evidence>
<dbReference type="InterPro" id="IPR006171">
    <property type="entry name" value="TOPRIM_dom"/>
</dbReference>
<dbReference type="Gene3D" id="2.70.20.10">
    <property type="entry name" value="Topoisomerase I, domain 3"/>
    <property type="match status" value="1"/>
</dbReference>
<dbReference type="SMART" id="SM00493">
    <property type="entry name" value="TOPRIM"/>
    <property type="match status" value="1"/>
</dbReference>
<dbReference type="InterPro" id="IPR034149">
    <property type="entry name" value="TOPRIM_TopoI"/>
</dbReference>
<dbReference type="PROSITE" id="PS52039">
    <property type="entry name" value="TOPO_IA_2"/>
    <property type="match status" value="1"/>
</dbReference>
<comment type="catalytic activity">
    <reaction evidence="1 8">
        <text>ATP-independent breakage of single-stranded DNA, followed by passage and rejoining.</text>
        <dbReference type="EC" id="5.6.2.1"/>
    </reaction>
</comment>
<dbReference type="Gene3D" id="1.10.460.10">
    <property type="entry name" value="Topoisomerase I, domain 2"/>
    <property type="match status" value="1"/>
</dbReference>
<dbReference type="Pfam" id="PF01751">
    <property type="entry name" value="Toprim"/>
    <property type="match status" value="1"/>
</dbReference>
<dbReference type="CDD" id="cd00029">
    <property type="entry name" value="C1"/>
    <property type="match status" value="1"/>
</dbReference>
<evidence type="ECO:0000313" key="12">
    <source>
        <dbReference type="Proteomes" id="UP000617555"/>
    </source>
</evidence>
<dbReference type="PRINTS" id="PR00417">
    <property type="entry name" value="PRTPISMRASEI"/>
</dbReference>
<accession>A0ABQ1IYC1</accession>
<keyword evidence="5 8" id="KW-0799">Topoisomerase</keyword>
<feature type="active site" description="O-(5'-phospho-DNA)-tyrosine intermediate" evidence="8">
    <location>
        <position position="292"/>
    </location>
</feature>
<gene>
    <name evidence="8 11" type="primary">topA</name>
    <name evidence="11" type="ORF">GCM10011607_11540</name>
</gene>
<proteinExistence type="inferred from homology"/>
<comment type="caution">
    <text evidence="8">Lacks conserved residue(s) required for the propagation of feature annotation.</text>
</comment>
<feature type="site" description="Interaction with DNA" evidence="8">
    <location>
        <position position="145"/>
    </location>
</feature>
<comment type="similarity">
    <text evidence="2 8">Belongs to the type IA topoisomerase family.</text>
</comment>
<dbReference type="HAMAP" id="MF_00952">
    <property type="entry name" value="Topoisom_1_prok"/>
    <property type="match status" value="1"/>
</dbReference>
<dbReference type="InterPro" id="IPR013825">
    <property type="entry name" value="Topo_IA_cen_sub2"/>
</dbReference>
<feature type="site" description="Interaction with DNA" evidence="8">
    <location>
        <position position="294"/>
    </location>
</feature>
<dbReference type="PROSITE" id="PS00396">
    <property type="entry name" value="TOPO_IA_1"/>
    <property type="match status" value="1"/>
</dbReference>
<feature type="region of interest" description="Interaction with DNA" evidence="8">
    <location>
        <begin position="161"/>
        <end position="166"/>
    </location>
</feature>
<feature type="site" description="Interaction with DNA" evidence="8">
    <location>
        <position position="32"/>
    </location>
</feature>
<sequence length="715" mass="80344">MTKLVFVESPGKIKKIESYLGEGWIVRSSVGHIRDLPSRELGVDTVSMEAKYELTERGKEVVGKLRRDVANASDVYLATDLDREGEAIAWHLQQVFNLPSNCKRIVFNEITSAAIKKAISEPRVIDLDLVHAQESRRILDRLVGYTVSPMLNQLKLSSTVSAGRVQSIALKLVVERQMLIDAHQSESYFYIHAMFDGWKATFTGELNAPADYKDTKAYRMNDKGLSVRLTVALNQNPELKVASLEQKLRKRTPPPPFTTSVLQQAASVALKISPDETMKLAQKLYEKGLITYMRTDSVFLSEDSISSIRNWISKYQEKKGVDWLLPETKNEHKGNAGAQEAHEAIRPSDIFDVNPDIEGQEKALYQLIWKRTVASQCSSAEIDQMKVTLISRLKVNEKPVSFEAKGEIIVKPGWLLISGNDKSDEDEKDENQKLPPLEQGAVIKPITFDQEEKRTKPPKRYTEAALVKDLEGKGVGRPSTYASIMKTIIMRKYVKVESRLLVPTPLGIELYKAIDQSKFSFFDYGYTQNVEAKLDAIASSKLQRKQFLVDEFSILANEMKGLSLQTSQNKEAFKCSKCGGDVFSMNGKYGAFIACSLCMQKYNKDGTAYVPAEKTYIEDKCNVCNKPMLQLNTQPGKPKYFKCEKCDYLVGATESGSIDISAMPRLSEKLCETHNTQLLIKINAKGEEYTACRKCASTKRSTSKPKTFKKTAKKV</sequence>
<feature type="site" description="Interaction with DNA" evidence="8">
    <location>
        <position position="136"/>
    </location>
</feature>
<evidence type="ECO:0000256" key="8">
    <source>
        <dbReference type="HAMAP-Rule" id="MF_00952"/>
    </source>
</evidence>
<dbReference type="Pfam" id="PF01131">
    <property type="entry name" value="Topoisom_bac"/>
    <property type="match status" value="1"/>
</dbReference>
<feature type="site" description="Interaction with DNA" evidence="8">
    <location>
        <position position="137"/>
    </location>
</feature>
<comment type="function">
    <text evidence="8">Releases the supercoiling and torsional tension of DNA, which is introduced during the DNA replication and transcription, by transiently cleaving and rejoining one strand of the DNA duplex. Introduces a single-strand break via transesterification at a target site in duplex DNA. The scissile phosphodiester is attacked by the catalytic tyrosine of the enzyme, resulting in the formation of a DNA-(5'-phosphotyrosyl)-enzyme intermediate and the expulsion of a 3'-OH DNA strand. The free DNA strand then undergoes passage around the unbroken strand, thus removing DNA supercoils. Finally, in the religation step, the DNA 3'-OH attacks the covalent intermediate to expel the active-site tyrosine and restore the DNA phosphodiester backbone.</text>
</comment>
<dbReference type="InterPro" id="IPR023406">
    <property type="entry name" value="Topo_IA_AS"/>
</dbReference>
<dbReference type="InterPro" id="IPR028612">
    <property type="entry name" value="Topoisom_1_IA"/>
</dbReference>
<dbReference type="PANTHER" id="PTHR42785">
    <property type="entry name" value="DNA TOPOISOMERASE, TYPE IA, CORE"/>
    <property type="match status" value="1"/>
</dbReference>
<dbReference type="EC" id="5.6.2.1" evidence="8"/>
<dbReference type="InterPro" id="IPR005733">
    <property type="entry name" value="TopoI_bac-type"/>
</dbReference>
<dbReference type="InterPro" id="IPR003602">
    <property type="entry name" value="Topo_IA_DNA-bd_dom"/>
</dbReference>
<comment type="subunit">
    <text evidence="8">Monomer.</text>
</comment>
<dbReference type="InterPro" id="IPR013824">
    <property type="entry name" value="Topo_IA_cen_sub1"/>
</dbReference>